<gene>
    <name evidence="2" type="ORF">NCTC13337_01656</name>
</gene>
<dbReference type="AlphaFoldDB" id="A0A380MW43"/>
<dbReference type="InterPro" id="IPR009057">
    <property type="entry name" value="Homeodomain-like_sf"/>
</dbReference>
<evidence type="ECO:0000259" key="1">
    <source>
        <dbReference type="Pfam" id="PF01710"/>
    </source>
</evidence>
<reference evidence="2 3" key="1">
    <citation type="submission" date="2018-06" db="EMBL/GenBank/DDBJ databases">
        <authorList>
            <consortium name="Pathogen Informatics"/>
            <person name="Doyle S."/>
        </authorList>
    </citation>
    <scope>NUCLEOTIDE SEQUENCE [LARGE SCALE GENOMIC DNA]</scope>
    <source>
        <strain evidence="2 3">NCTC13337</strain>
    </source>
</reference>
<organism evidence="2 3">
    <name type="scientific">Suttonella ornithocola</name>
    <dbReference type="NCBI Taxonomy" id="279832"/>
    <lineage>
        <taxon>Bacteria</taxon>
        <taxon>Pseudomonadati</taxon>
        <taxon>Pseudomonadota</taxon>
        <taxon>Gammaproteobacteria</taxon>
        <taxon>Cardiobacteriales</taxon>
        <taxon>Cardiobacteriaceae</taxon>
        <taxon>Suttonella</taxon>
    </lineage>
</organism>
<dbReference type="Pfam" id="PF01710">
    <property type="entry name" value="HTH_Tnp_IS630"/>
    <property type="match status" value="1"/>
</dbReference>
<protein>
    <submittedName>
        <fullName evidence="2">Transposase and inactivated derivatives</fullName>
    </submittedName>
</protein>
<evidence type="ECO:0000313" key="3">
    <source>
        <dbReference type="Proteomes" id="UP000254601"/>
    </source>
</evidence>
<dbReference type="RefSeq" id="WP_072577527.1">
    <property type="nucleotide sequence ID" value="NZ_LWHB01000195.1"/>
</dbReference>
<sequence>MAYSSDYRQMILTKLKEGASFRELAEEYQLSPTTIQRWKKNPERKKRVFKPLKIDNELLKADVKAYPDDYQWERAQRFGCSQKSISRALKRIGMTLKKRR</sequence>
<keyword evidence="3" id="KW-1185">Reference proteome</keyword>
<dbReference type="SUPFAM" id="SSF46689">
    <property type="entry name" value="Homeodomain-like"/>
    <property type="match status" value="1"/>
</dbReference>
<feature type="domain" description="Transposase Synechocystis PCC 6803" evidence="1">
    <location>
        <begin position="1"/>
        <end position="99"/>
    </location>
</feature>
<dbReference type="EMBL" id="UHIC01000001">
    <property type="protein sequence ID" value="SUO95931.1"/>
    <property type="molecule type" value="Genomic_DNA"/>
</dbReference>
<proteinExistence type="predicted"/>
<evidence type="ECO:0000313" key="2">
    <source>
        <dbReference type="EMBL" id="SUO95931.1"/>
    </source>
</evidence>
<accession>A0A380MW43</accession>
<name>A0A380MW43_9GAMM</name>
<dbReference type="Proteomes" id="UP000254601">
    <property type="component" value="Unassembled WGS sequence"/>
</dbReference>
<dbReference type="InterPro" id="IPR002622">
    <property type="entry name" value="Transposase_14"/>
</dbReference>
<dbReference type="OrthoDB" id="6658576at2"/>